<reference evidence="1" key="1">
    <citation type="journal article" date="2020" name="Stud. Mycol.">
        <title>101 Dothideomycetes genomes: a test case for predicting lifestyles and emergence of pathogens.</title>
        <authorList>
            <person name="Haridas S."/>
            <person name="Albert R."/>
            <person name="Binder M."/>
            <person name="Bloem J."/>
            <person name="Labutti K."/>
            <person name="Salamov A."/>
            <person name="Andreopoulos B."/>
            <person name="Baker S."/>
            <person name="Barry K."/>
            <person name="Bills G."/>
            <person name="Bluhm B."/>
            <person name="Cannon C."/>
            <person name="Castanera R."/>
            <person name="Culley D."/>
            <person name="Daum C."/>
            <person name="Ezra D."/>
            <person name="Gonzalez J."/>
            <person name="Henrissat B."/>
            <person name="Kuo A."/>
            <person name="Liang C."/>
            <person name="Lipzen A."/>
            <person name="Lutzoni F."/>
            <person name="Magnuson J."/>
            <person name="Mondo S."/>
            <person name="Nolan M."/>
            <person name="Ohm R."/>
            <person name="Pangilinan J."/>
            <person name="Park H.-J."/>
            <person name="Ramirez L."/>
            <person name="Alfaro M."/>
            <person name="Sun H."/>
            <person name="Tritt A."/>
            <person name="Yoshinaga Y."/>
            <person name="Zwiers L.-H."/>
            <person name="Turgeon B."/>
            <person name="Goodwin S."/>
            <person name="Spatafora J."/>
            <person name="Crous P."/>
            <person name="Grigoriev I."/>
        </authorList>
    </citation>
    <scope>NUCLEOTIDE SEQUENCE</scope>
    <source>
        <strain evidence="1">CBS 279.74</strain>
    </source>
</reference>
<evidence type="ECO:0000313" key="1">
    <source>
        <dbReference type="EMBL" id="KAF2710538.1"/>
    </source>
</evidence>
<gene>
    <name evidence="1" type="ORF">K504DRAFT_264856</name>
</gene>
<sequence>MTPLALSRKLYRCTWCGARSPTMTTGSSRFDLQAPQSSIILGVDCVKIGCTRSHDQRIRLGKKKCACYALLRTRSRGYQGAQVCSDESAVYGCLNYLFRTVSTPGFGPSGPHGDHGDSRNCKLYTVLQPYSRMGSKSSQGKTMNRWSAIERQSAYDEFRRWRSTKVLKQAIWVDCRTTTAYTGKSEELKGGKFPRTLY</sequence>
<name>A0A6G1KCJ7_9PLEO</name>
<accession>A0A6G1KCJ7</accession>
<dbReference type="AlphaFoldDB" id="A0A6G1KCJ7"/>
<dbReference type="EMBL" id="MU005769">
    <property type="protein sequence ID" value="KAF2710538.1"/>
    <property type="molecule type" value="Genomic_DNA"/>
</dbReference>
<protein>
    <submittedName>
        <fullName evidence="1">Uncharacterized protein</fullName>
    </submittedName>
</protein>
<dbReference type="Proteomes" id="UP000799428">
    <property type="component" value="Unassembled WGS sequence"/>
</dbReference>
<keyword evidence="2" id="KW-1185">Reference proteome</keyword>
<evidence type="ECO:0000313" key="2">
    <source>
        <dbReference type="Proteomes" id="UP000799428"/>
    </source>
</evidence>
<organism evidence="1 2">
    <name type="scientific">Pleomassaria siparia CBS 279.74</name>
    <dbReference type="NCBI Taxonomy" id="1314801"/>
    <lineage>
        <taxon>Eukaryota</taxon>
        <taxon>Fungi</taxon>
        <taxon>Dikarya</taxon>
        <taxon>Ascomycota</taxon>
        <taxon>Pezizomycotina</taxon>
        <taxon>Dothideomycetes</taxon>
        <taxon>Pleosporomycetidae</taxon>
        <taxon>Pleosporales</taxon>
        <taxon>Pleomassariaceae</taxon>
        <taxon>Pleomassaria</taxon>
    </lineage>
</organism>
<proteinExistence type="predicted"/>